<keyword evidence="3" id="KW-1185">Reference proteome</keyword>
<dbReference type="InterPro" id="IPR046641">
    <property type="entry name" value="DUF6753"/>
</dbReference>
<organism evidence="2 3">
    <name type="scientific">Iningainema tapete BLCC-T55</name>
    <dbReference type="NCBI Taxonomy" id="2748662"/>
    <lineage>
        <taxon>Bacteria</taxon>
        <taxon>Bacillati</taxon>
        <taxon>Cyanobacteriota</taxon>
        <taxon>Cyanophyceae</taxon>
        <taxon>Nostocales</taxon>
        <taxon>Scytonemataceae</taxon>
        <taxon>Iningainema tapete</taxon>
    </lineage>
</organism>
<evidence type="ECO:0000256" key="1">
    <source>
        <dbReference type="SAM" id="Phobius"/>
    </source>
</evidence>
<feature type="transmembrane region" description="Helical" evidence="1">
    <location>
        <begin position="113"/>
        <end position="133"/>
    </location>
</feature>
<name>A0A8J7CC08_9CYAN</name>
<evidence type="ECO:0000313" key="2">
    <source>
        <dbReference type="EMBL" id="MBD2772065.1"/>
    </source>
</evidence>
<keyword evidence="1" id="KW-0812">Transmembrane</keyword>
<accession>A0A8J7CC08</accession>
<keyword evidence="1" id="KW-1133">Transmembrane helix</keyword>
<comment type="caution">
    <text evidence="2">The sequence shown here is derived from an EMBL/GenBank/DDBJ whole genome shotgun (WGS) entry which is preliminary data.</text>
</comment>
<reference evidence="2" key="1">
    <citation type="submission" date="2020-09" db="EMBL/GenBank/DDBJ databases">
        <title>Iningainema tapete sp. nov. (Scytonemataceae, Cyanobacteria) from greenhouses in central Florida (USA) produces two types of nodularin with biosynthetic potential for microcystin-LR and anabaenopeptins.</title>
        <authorList>
            <person name="Berthold D.E."/>
            <person name="Lefler F.W."/>
            <person name="Huang I.-S."/>
            <person name="Abdulla H."/>
            <person name="Zimba P.V."/>
            <person name="Laughinghouse H.D. IV."/>
        </authorList>
    </citation>
    <scope>NUCLEOTIDE SEQUENCE</scope>
    <source>
        <strain evidence="2">BLCCT55</strain>
    </source>
</reference>
<gene>
    <name evidence="2" type="ORF">ICL16_08190</name>
</gene>
<sequence length="201" mass="22025">MVDVRAALQQRTEEERKQIADWITQSGINQEDPLFNLYAEIGQTQALLQALPDKLKSVVVGWTNMIDNKLDNAADVALQQQKTAIAKAAQELISKRSATVSSSPIGNWKLAQLGALLGGVLALGTFLGVFTYITVARTYVTSNANKVPPIPPITEQDRKLLQWLKSPEGKSARDIYIKNAAIIKTCRSSKKYTGACIIDVQ</sequence>
<dbReference type="Proteomes" id="UP000629098">
    <property type="component" value="Unassembled WGS sequence"/>
</dbReference>
<dbReference type="RefSeq" id="WP_190826354.1">
    <property type="nucleotide sequence ID" value="NZ_CAWPPI010000034.1"/>
</dbReference>
<dbReference type="AlphaFoldDB" id="A0A8J7CC08"/>
<dbReference type="Pfam" id="PF20538">
    <property type="entry name" value="DUF6753"/>
    <property type="match status" value="1"/>
</dbReference>
<dbReference type="EMBL" id="JACXAE010000034">
    <property type="protein sequence ID" value="MBD2772065.1"/>
    <property type="molecule type" value="Genomic_DNA"/>
</dbReference>
<protein>
    <submittedName>
        <fullName evidence="2">Uncharacterized protein</fullName>
    </submittedName>
</protein>
<evidence type="ECO:0000313" key="3">
    <source>
        <dbReference type="Proteomes" id="UP000629098"/>
    </source>
</evidence>
<proteinExistence type="predicted"/>
<keyword evidence="1" id="KW-0472">Membrane</keyword>